<evidence type="ECO:0000256" key="1">
    <source>
        <dbReference type="SAM" id="MobiDB-lite"/>
    </source>
</evidence>
<name>A0AAW0JQ00_QUESU</name>
<organism evidence="2 3">
    <name type="scientific">Quercus suber</name>
    <name type="common">Cork oak</name>
    <dbReference type="NCBI Taxonomy" id="58331"/>
    <lineage>
        <taxon>Eukaryota</taxon>
        <taxon>Viridiplantae</taxon>
        <taxon>Streptophyta</taxon>
        <taxon>Embryophyta</taxon>
        <taxon>Tracheophyta</taxon>
        <taxon>Spermatophyta</taxon>
        <taxon>Magnoliopsida</taxon>
        <taxon>eudicotyledons</taxon>
        <taxon>Gunneridae</taxon>
        <taxon>Pentapetalae</taxon>
        <taxon>rosids</taxon>
        <taxon>fabids</taxon>
        <taxon>Fagales</taxon>
        <taxon>Fagaceae</taxon>
        <taxon>Quercus</taxon>
    </lineage>
</organism>
<accession>A0AAW0JQ00</accession>
<evidence type="ECO:0000313" key="2">
    <source>
        <dbReference type="EMBL" id="KAK7828802.1"/>
    </source>
</evidence>
<dbReference type="EMBL" id="PKMF04000495">
    <property type="protein sequence ID" value="KAK7828802.1"/>
    <property type="molecule type" value="Genomic_DNA"/>
</dbReference>
<comment type="caution">
    <text evidence="2">The sequence shown here is derived from an EMBL/GenBank/DDBJ whole genome shotgun (WGS) entry which is preliminary data.</text>
</comment>
<dbReference type="Proteomes" id="UP000237347">
    <property type="component" value="Unassembled WGS sequence"/>
</dbReference>
<dbReference type="AlphaFoldDB" id="A0AAW0JQ00"/>
<reference evidence="2 3" key="1">
    <citation type="journal article" date="2018" name="Sci. Data">
        <title>The draft genome sequence of cork oak.</title>
        <authorList>
            <person name="Ramos A.M."/>
            <person name="Usie A."/>
            <person name="Barbosa P."/>
            <person name="Barros P.M."/>
            <person name="Capote T."/>
            <person name="Chaves I."/>
            <person name="Simoes F."/>
            <person name="Abreu I."/>
            <person name="Carrasquinho I."/>
            <person name="Faro C."/>
            <person name="Guimaraes J.B."/>
            <person name="Mendonca D."/>
            <person name="Nobrega F."/>
            <person name="Rodrigues L."/>
            <person name="Saibo N.J.M."/>
            <person name="Varela M.C."/>
            <person name="Egas C."/>
            <person name="Matos J."/>
            <person name="Miguel C.M."/>
            <person name="Oliveira M.M."/>
            <person name="Ricardo C.P."/>
            <person name="Goncalves S."/>
        </authorList>
    </citation>
    <scope>NUCLEOTIDE SEQUENCE [LARGE SCALE GENOMIC DNA]</scope>
    <source>
        <strain evidence="3">cv. HL8</strain>
    </source>
</reference>
<gene>
    <name evidence="2" type="primary">MOR1_1</name>
    <name evidence="2" type="ORF">CFP56_029925</name>
</gene>
<sequence length="94" mass="9937">METAVNSGTLDAIRERMKSMQLAAAAGNPNPGSRPLMSMNDNSSQGLSSQIPHASDRSGVENTVQSGVLPMDEKALSGLQARMERLKSGSIEHV</sequence>
<feature type="compositionally biased region" description="Polar residues" evidence="1">
    <location>
        <begin position="39"/>
        <end position="52"/>
    </location>
</feature>
<proteinExistence type="predicted"/>
<protein>
    <submittedName>
        <fullName evidence="2">Protein mor1</fullName>
    </submittedName>
</protein>
<keyword evidence="3" id="KW-1185">Reference proteome</keyword>
<feature type="region of interest" description="Disordered" evidence="1">
    <location>
        <begin position="23"/>
        <end position="71"/>
    </location>
</feature>
<evidence type="ECO:0000313" key="3">
    <source>
        <dbReference type="Proteomes" id="UP000237347"/>
    </source>
</evidence>